<accession>A0A8H7DKQ8</accession>
<dbReference type="VEuPathDB" id="FungiDB:PC9H_002722"/>
<name>A0A8H7DKQ8_PLEOS</name>
<dbReference type="Proteomes" id="UP000623687">
    <property type="component" value="Unassembled WGS sequence"/>
</dbReference>
<dbReference type="EMBL" id="JACETU010000011">
    <property type="protein sequence ID" value="KAF7416456.1"/>
    <property type="molecule type" value="Genomic_DNA"/>
</dbReference>
<proteinExistence type="predicted"/>
<comment type="caution">
    <text evidence="1">The sequence shown here is derived from an EMBL/GenBank/DDBJ whole genome shotgun (WGS) entry which is preliminary data.</text>
</comment>
<dbReference type="RefSeq" id="XP_036626003.1">
    <property type="nucleotide sequence ID" value="XM_036772357.1"/>
</dbReference>
<protein>
    <submittedName>
        <fullName evidence="1">Uncharacterized protein</fullName>
    </submittedName>
</protein>
<keyword evidence="2" id="KW-1185">Reference proteome</keyword>
<evidence type="ECO:0000313" key="2">
    <source>
        <dbReference type="Proteomes" id="UP000623687"/>
    </source>
</evidence>
<gene>
    <name evidence="1" type="ORF">PC9H_002722</name>
</gene>
<sequence>MIKLPDTGMHGAVHGALHVETVEFPTRLSIRELRPLIDHPLLAPSTLEKSNSWTLIVRGVIRQLRQKSPVGLRPQATYTLVRVEAKVLPQVETEAVVRVQVEAPLPDALFHTRALKAEIPKVGTKPVKPLSHS</sequence>
<organism evidence="1 2">
    <name type="scientific">Pleurotus ostreatus</name>
    <name type="common">Oyster mushroom</name>
    <name type="synonym">White-rot fungus</name>
    <dbReference type="NCBI Taxonomy" id="5322"/>
    <lineage>
        <taxon>Eukaryota</taxon>
        <taxon>Fungi</taxon>
        <taxon>Dikarya</taxon>
        <taxon>Basidiomycota</taxon>
        <taxon>Agaricomycotina</taxon>
        <taxon>Agaricomycetes</taxon>
        <taxon>Agaricomycetidae</taxon>
        <taxon>Agaricales</taxon>
        <taxon>Pleurotineae</taxon>
        <taxon>Pleurotaceae</taxon>
        <taxon>Pleurotus</taxon>
    </lineage>
</organism>
<reference evidence="1" key="1">
    <citation type="submission" date="2019-07" db="EMBL/GenBank/DDBJ databases">
        <authorList>
            <person name="Palmer J.M."/>
        </authorList>
    </citation>
    <scope>NUCLEOTIDE SEQUENCE</scope>
    <source>
        <strain evidence="1">PC9</strain>
    </source>
</reference>
<dbReference type="GeneID" id="59372563"/>
<evidence type="ECO:0000313" key="1">
    <source>
        <dbReference type="EMBL" id="KAF7416456.1"/>
    </source>
</evidence>
<dbReference type="AlphaFoldDB" id="A0A8H7DKQ8"/>